<name>A0ACB0K993_TRIPR</name>
<evidence type="ECO:0000313" key="2">
    <source>
        <dbReference type="Proteomes" id="UP001177021"/>
    </source>
</evidence>
<proteinExistence type="predicted"/>
<dbReference type="Proteomes" id="UP001177021">
    <property type="component" value="Unassembled WGS sequence"/>
</dbReference>
<reference evidence="1" key="1">
    <citation type="submission" date="2023-10" db="EMBL/GenBank/DDBJ databases">
        <authorList>
            <person name="Rodriguez Cubillos JULIANA M."/>
            <person name="De Vega J."/>
        </authorList>
    </citation>
    <scope>NUCLEOTIDE SEQUENCE</scope>
</reference>
<organism evidence="1 2">
    <name type="scientific">Trifolium pratense</name>
    <name type="common">Red clover</name>
    <dbReference type="NCBI Taxonomy" id="57577"/>
    <lineage>
        <taxon>Eukaryota</taxon>
        <taxon>Viridiplantae</taxon>
        <taxon>Streptophyta</taxon>
        <taxon>Embryophyta</taxon>
        <taxon>Tracheophyta</taxon>
        <taxon>Spermatophyta</taxon>
        <taxon>Magnoliopsida</taxon>
        <taxon>eudicotyledons</taxon>
        <taxon>Gunneridae</taxon>
        <taxon>Pentapetalae</taxon>
        <taxon>rosids</taxon>
        <taxon>fabids</taxon>
        <taxon>Fabales</taxon>
        <taxon>Fabaceae</taxon>
        <taxon>Papilionoideae</taxon>
        <taxon>50 kb inversion clade</taxon>
        <taxon>NPAAA clade</taxon>
        <taxon>Hologalegina</taxon>
        <taxon>IRL clade</taxon>
        <taxon>Trifolieae</taxon>
        <taxon>Trifolium</taxon>
    </lineage>
</organism>
<sequence>MSWYMSRVRHDYKMNKCRVRHDYKMNTLVVSEKTMEKRCTNTMEECLHHPSLISIVFSWTLEDLLNEYLFKNQVPKIPQTFLSTKGYMNSFFPALIEETHSDVYSTLMSVPQASFCEIRTMETSKDFNPPYSLYYNITVKNITDEVYGVGKYEPEVGDLIAFTNIRPRSVHDLSRIKDYCHIAYIHGSKDEFTDEIPILLSKYMEMEMHSKFDLRRNKAQKLYAVYLINMTTNVRIWKALNSEMEGSNMNIIKKVLQPYSGREETCHTCLSEEILGQSYARVQNIIKAQNLNESQKDGILNCLHMKKCHHNDPIKLIWGPPGTGKTKTVASMLFCLLKLRIRTVTCAPTNTAVLAVASRLHTIAKDSLEHGSYGLGDIVLFGNSKRMKIDSYKGLGEVFLDNRVDDLLKCFSRMTGWKNSLESMIKLLKYPEDQYALYKNKKDDENVMSLEEFANKNYGHVKPAYFSYKRRFKYRCPMTLEEFVKKKYGYIVEQYDIYKDENKLGVGMSMEQFLRQKFCVFGGKLKSFAKTLCTHLPTCFLPIKVAMKIFRVLDLLKSLEVSMNQSKQTQTFHGNCEDGERIFAWFGWSSIEKQEFLHTLCFLCNTIKLPQITSKFGISQFCLKNACLLFCTASSSSKLYTEGMKQVQFLVIDEAAQLKECESTIPLQLNGLRRCILIGDERQLPAMVKSKIADRAEFGRSLFERLVMLGYKKHMLNVQYRMHPSISMFPSKEFYDNQLSDAQIVTKISYNKRFLEGTMYGSYSFINISKGKEQTNHDHSLKNVIEAAAISEIIGRLKKEFVRTKNKVSIGIISPYKAQVYEIQEKVKQYMVSNPNFSVNVRSVDGFQGGEEDIIIISTVRSNLSGKVGFLSNRQRANVAITRARYCLWIVGNATTLTNSNSVWRKVVLDAKERNCFHNADEDKKLDQVIDDACFEFELLDDSASAFNKLSIRDISERTTFSRKPLTLWRG</sequence>
<accession>A0ACB0K993</accession>
<keyword evidence="2" id="KW-1185">Reference proteome</keyword>
<comment type="caution">
    <text evidence="1">The sequence shown here is derived from an EMBL/GenBank/DDBJ whole genome shotgun (WGS) entry which is preliminary data.</text>
</comment>
<gene>
    <name evidence="1" type="ORF">MILVUS5_LOCUS20328</name>
</gene>
<dbReference type="EMBL" id="CASHSV030000206">
    <property type="protein sequence ID" value="CAJ2652913.1"/>
    <property type="molecule type" value="Genomic_DNA"/>
</dbReference>
<evidence type="ECO:0000313" key="1">
    <source>
        <dbReference type="EMBL" id="CAJ2652913.1"/>
    </source>
</evidence>
<protein>
    <submittedName>
        <fullName evidence="1">Uncharacterized protein</fullName>
    </submittedName>
</protein>